<evidence type="ECO:0000256" key="7">
    <source>
        <dbReference type="SAM" id="Phobius"/>
    </source>
</evidence>
<keyword evidence="5 7" id="KW-0472">Membrane</keyword>
<dbReference type="InterPro" id="IPR020846">
    <property type="entry name" value="MFS_dom"/>
</dbReference>
<dbReference type="InterPro" id="IPR036259">
    <property type="entry name" value="MFS_trans_sf"/>
</dbReference>
<evidence type="ECO:0000256" key="2">
    <source>
        <dbReference type="ARBA" id="ARBA00022448"/>
    </source>
</evidence>
<keyword evidence="4 7" id="KW-1133">Transmembrane helix</keyword>
<feature type="compositionally biased region" description="Polar residues" evidence="6">
    <location>
        <begin position="212"/>
        <end position="225"/>
    </location>
</feature>
<dbReference type="InterPro" id="IPR050930">
    <property type="entry name" value="MFS_Vesicular_Transporter"/>
</dbReference>
<reference evidence="9 10" key="1">
    <citation type="submission" date="2024-01" db="EMBL/GenBank/DDBJ databases">
        <title>Complete genome of Cladobotryum mycophilum ATHUM6906.</title>
        <authorList>
            <person name="Christinaki A.C."/>
            <person name="Myridakis A.I."/>
            <person name="Kouvelis V.N."/>
        </authorList>
    </citation>
    <scope>NUCLEOTIDE SEQUENCE [LARGE SCALE GENOMIC DNA]</scope>
    <source>
        <strain evidence="9 10">ATHUM6906</strain>
    </source>
</reference>
<feature type="domain" description="Major facilitator superfamily (MFS) profile" evidence="8">
    <location>
        <begin position="14"/>
        <end position="670"/>
    </location>
</feature>
<dbReference type="Gene3D" id="1.20.1250.20">
    <property type="entry name" value="MFS general substrate transporter like domains"/>
    <property type="match status" value="1"/>
</dbReference>
<protein>
    <submittedName>
        <fullName evidence="9">MFS-type transporter C18.02</fullName>
    </submittedName>
</protein>
<feature type="transmembrane region" description="Helical" evidence="7">
    <location>
        <begin position="53"/>
        <end position="75"/>
    </location>
</feature>
<feature type="transmembrane region" description="Helical" evidence="7">
    <location>
        <begin position="115"/>
        <end position="133"/>
    </location>
</feature>
<feature type="transmembrane region" description="Helical" evidence="7">
    <location>
        <begin position="263"/>
        <end position="288"/>
    </location>
</feature>
<name>A0ABR0SAC7_9HYPO</name>
<accession>A0ABR0SAC7</accession>
<feature type="region of interest" description="Disordered" evidence="6">
    <location>
        <begin position="212"/>
        <end position="250"/>
    </location>
</feature>
<comment type="caution">
    <text evidence="9">The sequence shown here is derived from an EMBL/GenBank/DDBJ whole genome shotgun (WGS) entry which is preliminary data.</text>
</comment>
<dbReference type="Pfam" id="PF21730">
    <property type="entry name" value="Vma22_CCDC115"/>
    <property type="match status" value="1"/>
</dbReference>
<proteinExistence type="predicted"/>
<evidence type="ECO:0000313" key="9">
    <source>
        <dbReference type="EMBL" id="KAK5989068.1"/>
    </source>
</evidence>
<dbReference type="PANTHER" id="PTHR23506:SF23">
    <property type="entry name" value="GH10249P"/>
    <property type="match status" value="1"/>
</dbReference>
<sequence>MPAFARFRSSPLLIITTISYAIFTDLFLYAVVVPVMPFTLTNRIGIPEHQVQIWVSISLAAYAGAILVGSPFCGYMADRTQNRKIPLLIGVVILVLSTLLLCLSHNIPMLLIGRIFQGLSTSVTWPVGLTLMIDTVGPERAGEAAGYVGMAYSVGLLVGPLLGGVVFSKGGYYAVFGMSFGFLAVDALLRLLILEKTNAKTLLDSASVTMTSEPGESITNESSASDNKEMNKNGKAHAKPAVRQSQPKSGPNSIWRILVRPRLLAALWGTAISATLGTCFDSTLPLFVSDTFGWGSLGAGLLFLPLILPAFAGPVVGLLSDKYGPKAFAALGFLWMTPFLVCLRFVTENTISHKVMLCGLLFGTGIGEALVFSPMAAEISWAIEMDGGTRIQTSRRRSSLASRALPPPLAADLSWRRLVPPTFVSIQNPNDASLSQAASRFFNNLQNFMEQQRIDELLERYLGLLDEYSRLREELSGLLSGVYRDIARANFAGERGMRIGDGVAAGSSGGGLKSDEEKEAGGSTINDKGAEDEAKAEETKDSDPSHNEDKSTDPPEKGPRQKKKPSNNPLHWYGLFAPPALRTAQTQSIQAVEQVIPRLVSVSAEMSGIEIEVRRARKRRAKAAVVAEKETAVIAAAEAEAAAALLDGMALQGKGEGVVSQVQAEGVEAA</sequence>
<dbReference type="SUPFAM" id="SSF103473">
    <property type="entry name" value="MFS general substrate transporter"/>
    <property type="match status" value="1"/>
</dbReference>
<dbReference type="InterPro" id="IPR011701">
    <property type="entry name" value="MFS"/>
</dbReference>
<organism evidence="9 10">
    <name type="scientific">Cladobotryum mycophilum</name>
    <dbReference type="NCBI Taxonomy" id="491253"/>
    <lineage>
        <taxon>Eukaryota</taxon>
        <taxon>Fungi</taxon>
        <taxon>Dikarya</taxon>
        <taxon>Ascomycota</taxon>
        <taxon>Pezizomycotina</taxon>
        <taxon>Sordariomycetes</taxon>
        <taxon>Hypocreomycetidae</taxon>
        <taxon>Hypocreales</taxon>
        <taxon>Hypocreaceae</taxon>
        <taxon>Cladobotryum</taxon>
    </lineage>
</organism>
<feature type="transmembrane region" description="Helical" evidence="7">
    <location>
        <begin position="294"/>
        <end position="320"/>
    </location>
</feature>
<dbReference type="EMBL" id="JAVFKD010000015">
    <property type="protein sequence ID" value="KAK5989068.1"/>
    <property type="molecule type" value="Genomic_DNA"/>
</dbReference>
<keyword evidence="3 7" id="KW-0812">Transmembrane</keyword>
<feature type="transmembrane region" description="Helical" evidence="7">
    <location>
        <begin position="145"/>
        <end position="167"/>
    </location>
</feature>
<evidence type="ECO:0000256" key="3">
    <source>
        <dbReference type="ARBA" id="ARBA00022692"/>
    </source>
</evidence>
<feature type="transmembrane region" description="Helical" evidence="7">
    <location>
        <begin position="173"/>
        <end position="193"/>
    </location>
</feature>
<dbReference type="CDD" id="cd17325">
    <property type="entry name" value="MFS_MdtG_SLC18_like"/>
    <property type="match status" value="1"/>
</dbReference>
<feature type="transmembrane region" description="Helical" evidence="7">
    <location>
        <begin position="327"/>
        <end position="346"/>
    </location>
</feature>
<keyword evidence="2" id="KW-0813">Transport</keyword>
<dbReference type="Pfam" id="PF07690">
    <property type="entry name" value="MFS_1"/>
    <property type="match status" value="1"/>
</dbReference>
<dbReference type="InterPro" id="IPR040357">
    <property type="entry name" value="Vma22/CCDC115"/>
</dbReference>
<dbReference type="PANTHER" id="PTHR23506">
    <property type="entry name" value="GH10249P"/>
    <property type="match status" value="1"/>
</dbReference>
<evidence type="ECO:0000256" key="1">
    <source>
        <dbReference type="ARBA" id="ARBA00004141"/>
    </source>
</evidence>
<feature type="compositionally biased region" description="Basic and acidic residues" evidence="6">
    <location>
        <begin position="528"/>
        <end position="559"/>
    </location>
</feature>
<dbReference type="Proteomes" id="UP001338125">
    <property type="component" value="Unassembled WGS sequence"/>
</dbReference>
<evidence type="ECO:0000256" key="4">
    <source>
        <dbReference type="ARBA" id="ARBA00022989"/>
    </source>
</evidence>
<feature type="region of interest" description="Disordered" evidence="6">
    <location>
        <begin position="504"/>
        <end position="574"/>
    </location>
</feature>
<comment type="subcellular location">
    <subcellularLocation>
        <location evidence="1">Membrane</location>
        <topology evidence="1">Multi-pass membrane protein</topology>
    </subcellularLocation>
</comment>
<keyword evidence="10" id="KW-1185">Reference proteome</keyword>
<dbReference type="PRINTS" id="PR01036">
    <property type="entry name" value="TCRTETB"/>
</dbReference>
<feature type="transmembrane region" description="Helical" evidence="7">
    <location>
        <begin position="12"/>
        <end position="33"/>
    </location>
</feature>
<evidence type="ECO:0000259" key="8">
    <source>
        <dbReference type="PROSITE" id="PS50850"/>
    </source>
</evidence>
<feature type="transmembrane region" description="Helical" evidence="7">
    <location>
        <begin position="87"/>
        <end position="109"/>
    </location>
</feature>
<dbReference type="PROSITE" id="PS50850">
    <property type="entry name" value="MFS"/>
    <property type="match status" value="1"/>
</dbReference>
<evidence type="ECO:0000256" key="5">
    <source>
        <dbReference type="ARBA" id="ARBA00023136"/>
    </source>
</evidence>
<evidence type="ECO:0000256" key="6">
    <source>
        <dbReference type="SAM" id="MobiDB-lite"/>
    </source>
</evidence>
<evidence type="ECO:0000313" key="10">
    <source>
        <dbReference type="Proteomes" id="UP001338125"/>
    </source>
</evidence>
<gene>
    <name evidence="9" type="ORF">PT974_10566</name>
</gene>